<dbReference type="InterPro" id="IPR041492">
    <property type="entry name" value="HAD_2"/>
</dbReference>
<dbReference type="SFLD" id="SFLDS00003">
    <property type="entry name" value="Haloacid_Dehalogenase"/>
    <property type="match status" value="1"/>
</dbReference>
<dbReference type="PANTHER" id="PTHR43434:SF19">
    <property type="entry name" value="PHOSPHONOACETALDEHYDE HYDROLASE"/>
    <property type="match status" value="1"/>
</dbReference>
<dbReference type="Proteomes" id="UP001521911">
    <property type="component" value="Unassembled WGS sequence"/>
</dbReference>
<dbReference type="RefSeq" id="WP_239181037.1">
    <property type="nucleotide sequence ID" value="NZ_JAKRDF010000015.1"/>
</dbReference>
<evidence type="ECO:0000313" key="2">
    <source>
        <dbReference type="Proteomes" id="UP001521911"/>
    </source>
</evidence>
<dbReference type="Gene3D" id="1.10.150.240">
    <property type="entry name" value="Putative phosphatase, domain 2"/>
    <property type="match status" value="1"/>
</dbReference>
<gene>
    <name evidence="1" type="ORF">MHK08_10470</name>
</gene>
<dbReference type="PANTHER" id="PTHR43434">
    <property type="entry name" value="PHOSPHOGLYCOLATE PHOSPHATASE"/>
    <property type="match status" value="1"/>
</dbReference>
<accession>A0ABS9PVZ2</accession>
<protein>
    <submittedName>
        <fullName evidence="1">HAD hydrolase-like protein</fullName>
    </submittedName>
</protein>
<dbReference type="SFLD" id="SFLDG01129">
    <property type="entry name" value="C1.5:_HAD__Beta-PGM__Phosphata"/>
    <property type="match status" value="1"/>
</dbReference>
<dbReference type="InterPro" id="IPR023214">
    <property type="entry name" value="HAD_sf"/>
</dbReference>
<evidence type="ECO:0000313" key="1">
    <source>
        <dbReference type="EMBL" id="MCG7276891.1"/>
    </source>
</evidence>
<sequence length="220" mass="24196">MTQLAIFDMAGTTIDERDEVYRILREAAEREGAKFSDETFQHFMGTEKHWAIGQLLSEGGVEPTEEIHERAWQWFREELNRSYTAQPPRPLDGIEELFSQLHERGIKVGLTTGFSREIVDLILASMGWGPELIDATAAGDEVEAGRPEPFLIQEVMRKLAVTDTAAVISSGDTRADVVSAQRAGVTSVGVLTGHLTSEDFNALGADHILNSAADLLTILD</sequence>
<comment type="caution">
    <text evidence="1">The sequence shown here is derived from an EMBL/GenBank/DDBJ whole genome shotgun (WGS) entry which is preliminary data.</text>
</comment>
<dbReference type="InterPro" id="IPR036412">
    <property type="entry name" value="HAD-like_sf"/>
</dbReference>
<dbReference type="SUPFAM" id="SSF56784">
    <property type="entry name" value="HAD-like"/>
    <property type="match status" value="1"/>
</dbReference>
<proteinExistence type="predicted"/>
<dbReference type="Pfam" id="PF13419">
    <property type="entry name" value="HAD_2"/>
    <property type="match status" value="1"/>
</dbReference>
<dbReference type="Gene3D" id="3.40.50.1000">
    <property type="entry name" value="HAD superfamily/HAD-like"/>
    <property type="match status" value="1"/>
</dbReference>
<dbReference type="EMBL" id="JAKRDF010000015">
    <property type="protein sequence ID" value="MCG7276891.1"/>
    <property type="molecule type" value="Genomic_DNA"/>
</dbReference>
<dbReference type="InterPro" id="IPR023198">
    <property type="entry name" value="PGP-like_dom2"/>
</dbReference>
<organism evidence="1 2">
    <name type="scientific">Corynebacterium singulare</name>
    <dbReference type="NCBI Taxonomy" id="161899"/>
    <lineage>
        <taxon>Bacteria</taxon>
        <taxon>Bacillati</taxon>
        <taxon>Actinomycetota</taxon>
        <taxon>Actinomycetes</taxon>
        <taxon>Mycobacteriales</taxon>
        <taxon>Corynebacteriaceae</taxon>
        <taxon>Corynebacterium</taxon>
    </lineage>
</organism>
<dbReference type="InterPro" id="IPR050155">
    <property type="entry name" value="HAD-like_hydrolase_sf"/>
</dbReference>
<name>A0ABS9PVZ2_9CORY</name>
<keyword evidence="2" id="KW-1185">Reference proteome</keyword>
<reference evidence="1 2" key="1">
    <citation type="submission" date="2022-02" db="EMBL/GenBank/DDBJ databases">
        <title>Uncovering new skin microbiome diversity through culturing and metagenomics.</title>
        <authorList>
            <person name="Conlan S."/>
            <person name="Deming C."/>
            <person name="Nisc Comparative Sequencing Program N."/>
            <person name="Segre J.A."/>
        </authorList>
    </citation>
    <scope>NUCLEOTIDE SEQUENCE [LARGE SCALE GENOMIC DNA]</scope>
    <source>
        <strain evidence="1 2">ACRQV</strain>
    </source>
</reference>